<protein>
    <recommendedName>
        <fullName evidence="3">Phage tail protein</fullName>
    </recommendedName>
</protein>
<dbReference type="NCBIfam" id="TIGR02242">
    <property type="entry name" value="tail_TIGR02242"/>
    <property type="match status" value="1"/>
</dbReference>
<sequence length="270" mass="29905">MTINERTGQASSLLNYLPAIFQEDSEANQPNFLGRFLLAFERIILGLGEVSLEVPQPGLEEILGGGNITDLDKLLNPASSGTTQLAGVYRYFEAGANLSASQRAPSDPRDKDFDFLPWLASWVALTLRDDWEENKKRLLIARATQLYRLRGTKRGLEEALIIYTQTGVQTTSDVGVQVNELNAPFQVGVHATIGKDTILDGGAPFFFWVQIVLPTANPERRKQQQEIVTAIVDLQKPAHTDYRQPITVVTPVFRIDVNSTVGIDTLLDPL</sequence>
<dbReference type="AlphaFoldDB" id="A0A841UR42"/>
<accession>A0A841UR42</accession>
<gene>
    <name evidence="1" type="ORF">H0902_07970</name>
</gene>
<dbReference type="Proteomes" id="UP000551499">
    <property type="component" value="Unassembled WGS sequence"/>
</dbReference>
<comment type="caution">
    <text evidence="1">The sequence shown here is derived from an EMBL/GenBank/DDBJ whole genome shotgun (WGS) entry which is preliminary data.</text>
</comment>
<organism evidence="1 2">
    <name type="scientific">Microcystis aeruginosa BLCC-F108</name>
    <dbReference type="NCBI Taxonomy" id="2755317"/>
    <lineage>
        <taxon>Bacteria</taxon>
        <taxon>Bacillati</taxon>
        <taxon>Cyanobacteriota</taxon>
        <taxon>Cyanophyceae</taxon>
        <taxon>Oscillatoriophycideae</taxon>
        <taxon>Chroococcales</taxon>
        <taxon>Microcystaceae</taxon>
        <taxon>Microcystis</taxon>
    </lineage>
</organism>
<evidence type="ECO:0000313" key="1">
    <source>
        <dbReference type="EMBL" id="MBC1190757.1"/>
    </source>
</evidence>
<dbReference type="EMBL" id="JACEGB010000140">
    <property type="protein sequence ID" value="MBC1190757.1"/>
    <property type="molecule type" value="Genomic_DNA"/>
</dbReference>
<dbReference type="InterPro" id="IPR006521">
    <property type="entry name" value="Tail_protein_I"/>
</dbReference>
<reference evidence="1 2" key="1">
    <citation type="submission" date="2020-07" db="EMBL/GenBank/DDBJ databases">
        <title>Genomes of two Microcystis aeruginosa (Cyanobacteria) strains from Florida (USA) with disparate toxicogenic potential.</title>
        <authorList>
            <person name="Lefler F.W."/>
            <person name="Barbosa M."/>
            <person name="Berthold D.E."/>
            <person name="Laughinghouse H.D. IV."/>
        </authorList>
    </citation>
    <scope>NUCLEOTIDE SEQUENCE [LARGE SCALE GENOMIC DNA]</scope>
    <source>
        <strain evidence="1 2">BLCCF108</strain>
    </source>
</reference>
<evidence type="ECO:0008006" key="3">
    <source>
        <dbReference type="Google" id="ProtNLM"/>
    </source>
</evidence>
<name>A0A841UR42_MICAE</name>
<dbReference type="InterPro" id="IPR011748">
    <property type="entry name" value="Unchr_phage_tail-like"/>
</dbReference>
<evidence type="ECO:0000313" key="2">
    <source>
        <dbReference type="Proteomes" id="UP000551499"/>
    </source>
</evidence>
<proteinExistence type="predicted"/>
<dbReference type="RefSeq" id="WP_072925059.1">
    <property type="nucleotide sequence ID" value="NZ_JACEGB010000140.1"/>
</dbReference>
<dbReference type="Pfam" id="PF09684">
    <property type="entry name" value="Tail_P2_I"/>
    <property type="match status" value="1"/>
</dbReference>